<sequence>MQYESLLTSGLLHLEDGIRSDSFGLLVHSSLTSHPFTARSSQLVKEFIVDNLNSDNTAFRNNFVNDVKIALYRMRDSASPLIKELSPNSRVEGQYFQEDDVTGKLVAMATTVDEIFENCLRGLFPGASYQRKRTCLDVLIHLYQCFLKTAEDRKRKRGISEESKIKLLRWMQENGKCHLLSARSASMLLSGLLSSSNDLRNSAFGLLVTHFPWPLPHCDTYPWAEPTEILCLGLKLVSSPRVHECEAGSLLCKLSFMKNIIEKKTHMRNIYPKKTFDEPVRKAKKQENKQSRPIFPPKHESPSFHFLRSLLDSLKYQFTAMQQNALMAAAVTPMHGLVMALSQCVTEVPGCLEVLTGKDEADAKTFLSELVNTLQGICKFILELLSGRALNTEAKSDTTPNFSPSFGEMTMAITDVVSSLSQLQVEDGVDDETNSSVGHQLIFSCSWLSLKHCCHLMSNISAQLIQNNRLHSMMEDVEHVAIATALFDILTLCRQKGVIENCSVALSCLCSAFLTSSKSALEEEVEQLLQRTFNLISNENKQSSFSKKSAGLPMLVEAVVTAEPSQRERKLLKLSMLRLMAIAKKPLPDDLGDKEDLPQAHALNIMRSLFRSAIIVEDVSIYVSDVLQCTISGFSSPSFVVRNSSMQLFGILVSKLFGQKKVTEEHSLMNALSVEELFSRHGDMWQYLLTEVTSASEDLGAEGQDSCLTIRPGLQPVLERVSHNKIHGELLLLQELINQETGNDQRIYKIGQRLSQMSSWIGEEANPCAFTRAAFIRVLSLTLENVINISATDELVKSCQNIVENAGNMFTNFEIGGPELCSTIVDLAFAMIRREWVPSPGELAVNFLRHTSQDIRLATLTSINSHLKQFSSVEDVEVLAKAVIHCLLEETSHSNQSEALNVWAGLCAVVAVESTLKWDISQWQDLHSKLITMATGGDGSLLCASSIPALSALCRVDFQRCQDGFNWLEWVSLMTQYCQPDQSETLRMAVVKSLHMAAGKCFAALCEEEEERDAQCAVGLLQCIFKLLQDEQAEIRKSTAIFVNVFTHNASESSVECVQVNRALKRMALHFCNLFSWSRTALTMLFEWLSGSSSEAVTAMDEQVMVLVLKVSDKDPDFITKWLEDRYQTAVVEIGAVAEVMGKLTVADKSFFGVTGFSRSYQAVYKLLRSVVLLRSLSVSTGITEPLEGHRKELKHLV</sequence>
<dbReference type="GO" id="GO:0005829">
    <property type="term" value="C:cytosol"/>
    <property type="evidence" value="ECO:0007669"/>
    <property type="project" value="TreeGrafter"/>
</dbReference>
<dbReference type="AlphaFoldDB" id="A0A2G8K4D6"/>
<reference evidence="6 7" key="1">
    <citation type="journal article" date="2017" name="PLoS Biol.">
        <title>The sea cucumber genome provides insights into morphological evolution and visceral regeneration.</title>
        <authorList>
            <person name="Zhang X."/>
            <person name="Sun L."/>
            <person name="Yuan J."/>
            <person name="Sun Y."/>
            <person name="Gao Y."/>
            <person name="Zhang L."/>
            <person name="Li S."/>
            <person name="Dai H."/>
            <person name="Hamel J.F."/>
            <person name="Liu C."/>
            <person name="Yu Y."/>
            <person name="Liu S."/>
            <person name="Lin W."/>
            <person name="Guo K."/>
            <person name="Jin S."/>
            <person name="Xu P."/>
            <person name="Storey K.B."/>
            <person name="Huan P."/>
            <person name="Zhang T."/>
            <person name="Zhou Y."/>
            <person name="Zhang J."/>
            <person name="Lin C."/>
            <person name="Li X."/>
            <person name="Xing L."/>
            <person name="Huo D."/>
            <person name="Sun M."/>
            <person name="Wang L."/>
            <person name="Mercier A."/>
            <person name="Li F."/>
            <person name="Yang H."/>
            <person name="Xiang J."/>
        </authorList>
    </citation>
    <scope>NUCLEOTIDE SEQUENCE [LARGE SCALE GENOMIC DNA]</scope>
    <source>
        <strain evidence="6">Shaxun</strain>
        <tissue evidence="6">Muscle</tissue>
    </source>
</reference>
<evidence type="ECO:0000256" key="1">
    <source>
        <dbReference type="ARBA" id="ARBA00010409"/>
    </source>
</evidence>
<evidence type="ECO:0000313" key="6">
    <source>
        <dbReference type="EMBL" id="PIK42815.1"/>
    </source>
</evidence>
<feature type="domain" description="DUF2428" evidence="3">
    <location>
        <begin position="366"/>
        <end position="639"/>
    </location>
</feature>
<dbReference type="InterPro" id="IPR056842">
    <property type="entry name" value="THADA-like_TPR_C"/>
</dbReference>
<keyword evidence="7" id="KW-1185">Reference proteome</keyword>
<organism evidence="6 7">
    <name type="scientific">Stichopus japonicus</name>
    <name type="common">Sea cucumber</name>
    <dbReference type="NCBI Taxonomy" id="307972"/>
    <lineage>
        <taxon>Eukaryota</taxon>
        <taxon>Metazoa</taxon>
        <taxon>Echinodermata</taxon>
        <taxon>Eleutherozoa</taxon>
        <taxon>Echinozoa</taxon>
        <taxon>Holothuroidea</taxon>
        <taxon>Aspidochirotacea</taxon>
        <taxon>Aspidochirotida</taxon>
        <taxon>Stichopodidae</taxon>
        <taxon>Apostichopus</taxon>
    </lineage>
</organism>
<dbReference type="InterPro" id="IPR019442">
    <property type="entry name" value="THADA/TRM732_DUF2428"/>
</dbReference>
<dbReference type="InterPro" id="IPR016024">
    <property type="entry name" value="ARM-type_fold"/>
</dbReference>
<dbReference type="Gene3D" id="1.25.10.10">
    <property type="entry name" value="Leucine-rich Repeat Variant"/>
    <property type="match status" value="1"/>
</dbReference>
<gene>
    <name evidence="6" type="ORF">BSL78_20328</name>
</gene>
<dbReference type="InterPro" id="IPR051954">
    <property type="entry name" value="tRNA_methyltransferase_THADA"/>
</dbReference>
<dbReference type="Pfam" id="PF25150">
    <property type="entry name" value="TPR_Trm732"/>
    <property type="match status" value="1"/>
</dbReference>
<dbReference type="InterPro" id="IPR056843">
    <property type="entry name" value="THADA-like_TPR"/>
</dbReference>
<comment type="similarity">
    <text evidence="1">Belongs to the THADA family.</text>
</comment>
<dbReference type="PANTHER" id="PTHR14387:SF0">
    <property type="entry name" value="DUF2428 DOMAIN-CONTAINING PROTEIN"/>
    <property type="match status" value="1"/>
</dbReference>
<dbReference type="STRING" id="307972.A0A2G8K4D6"/>
<dbReference type="EMBL" id="MRZV01000901">
    <property type="protein sequence ID" value="PIK42815.1"/>
    <property type="molecule type" value="Genomic_DNA"/>
</dbReference>
<evidence type="ECO:0000313" key="7">
    <source>
        <dbReference type="Proteomes" id="UP000230750"/>
    </source>
</evidence>
<name>A0A2G8K4D6_STIJA</name>
<feature type="domain" description="tRNA (32-2'-O)-methyltransferase regulator THADA-like TPR repeats region" evidence="4">
    <location>
        <begin position="4"/>
        <end position="148"/>
    </location>
</feature>
<evidence type="ECO:0000259" key="3">
    <source>
        <dbReference type="Pfam" id="PF10350"/>
    </source>
</evidence>
<accession>A0A2G8K4D6</accession>
<dbReference type="PANTHER" id="PTHR14387">
    <property type="entry name" value="THADA/DEATH RECEPTOR INTERACTING PROTEIN"/>
    <property type="match status" value="1"/>
</dbReference>
<feature type="domain" description="tRNA (32-2'-O)-methyltransferase regulator THADA-like C-terminal TPR repeats region" evidence="5">
    <location>
        <begin position="642"/>
        <end position="718"/>
    </location>
</feature>
<dbReference type="Pfam" id="PF25151">
    <property type="entry name" value="TPR_Trm732_C"/>
    <property type="match status" value="1"/>
</dbReference>
<dbReference type="InterPro" id="IPR011989">
    <property type="entry name" value="ARM-like"/>
</dbReference>
<protein>
    <submittedName>
        <fullName evidence="6">Putative thyroid adenoma-associated protein-like</fullName>
    </submittedName>
</protein>
<evidence type="ECO:0000256" key="2">
    <source>
        <dbReference type="ARBA" id="ARBA00022694"/>
    </source>
</evidence>
<dbReference type="GO" id="GO:0030488">
    <property type="term" value="P:tRNA methylation"/>
    <property type="evidence" value="ECO:0007669"/>
    <property type="project" value="TreeGrafter"/>
</dbReference>
<evidence type="ECO:0000259" key="4">
    <source>
        <dbReference type="Pfam" id="PF25150"/>
    </source>
</evidence>
<comment type="caution">
    <text evidence="6">The sequence shown here is derived from an EMBL/GenBank/DDBJ whole genome shotgun (WGS) entry which is preliminary data.</text>
</comment>
<keyword evidence="2" id="KW-0819">tRNA processing</keyword>
<dbReference type="Pfam" id="PF10350">
    <property type="entry name" value="DUF2428"/>
    <property type="match status" value="1"/>
</dbReference>
<dbReference type="Proteomes" id="UP000230750">
    <property type="component" value="Unassembled WGS sequence"/>
</dbReference>
<dbReference type="OrthoDB" id="73997at2759"/>
<evidence type="ECO:0000259" key="5">
    <source>
        <dbReference type="Pfam" id="PF25151"/>
    </source>
</evidence>
<proteinExistence type="inferred from homology"/>
<dbReference type="SUPFAM" id="SSF48371">
    <property type="entry name" value="ARM repeat"/>
    <property type="match status" value="2"/>
</dbReference>